<dbReference type="EMBL" id="ML742106">
    <property type="protein sequence ID" value="KAE8150003.1"/>
    <property type="molecule type" value="Genomic_DNA"/>
</dbReference>
<feature type="region of interest" description="Disordered" evidence="1">
    <location>
        <begin position="208"/>
        <end position="266"/>
    </location>
</feature>
<feature type="compositionally biased region" description="Polar residues" evidence="1">
    <location>
        <begin position="237"/>
        <end position="249"/>
    </location>
</feature>
<gene>
    <name evidence="2" type="ORF">BDV25DRAFT_140264</name>
</gene>
<proteinExistence type="predicted"/>
<evidence type="ECO:0000256" key="1">
    <source>
        <dbReference type="SAM" id="MobiDB-lite"/>
    </source>
</evidence>
<feature type="region of interest" description="Disordered" evidence="1">
    <location>
        <begin position="154"/>
        <end position="175"/>
    </location>
</feature>
<accession>A0A5N6TUG0</accession>
<feature type="compositionally biased region" description="Polar residues" evidence="1">
    <location>
        <begin position="40"/>
        <end position="55"/>
    </location>
</feature>
<dbReference type="Proteomes" id="UP000325780">
    <property type="component" value="Unassembled WGS sequence"/>
</dbReference>
<dbReference type="OrthoDB" id="4188313at2759"/>
<feature type="compositionally biased region" description="Polar residues" evidence="1">
    <location>
        <begin position="214"/>
        <end position="228"/>
    </location>
</feature>
<evidence type="ECO:0000313" key="3">
    <source>
        <dbReference type="Proteomes" id="UP000325780"/>
    </source>
</evidence>
<name>A0A5N6TUG0_ASPAV</name>
<dbReference type="AlphaFoldDB" id="A0A5N6TUG0"/>
<feature type="compositionally biased region" description="Basic and acidic residues" evidence="1">
    <location>
        <begin position="70"/>
        <end position="83"/>
    </location>
</feature>
<reference evidence="2 3" key="1">
    <citation type="submission" date="2019-04" db="EMBL/GenBank/DDBJ databases">
        <title>Friends and foes A comparative genomics study of 23 Aspergillus species from section Flavi.</title>
        <authorList>
            <consortium name="DOE Joint Genome Institute"/>
            <person name="Kjaerbolling I."/>
            <person name="Vesth T."/>
            <person name="Frisvad J.C."/>
            <person name="Nybo J.L."/>
            <person name="Theobald S."/>
            <person name="Kildgaard S."/>
            <person name="Isbrandt T."/>
            <person name="Kuo A."/>
            <person name="Sato A."/>
            <person name="Lyhne E.K."/>
            <person name="Kogle M.E."/>
            <person name="Wiebenga A."/>
            <person name="Kun R.S."/>
            <person name="Lubbers R.J."/>
            <person name="Makela M.R."/>
            <person name="Barry K."/>
            <person name="Chovatia M."/>
            <person name="Clum A."/>
            <person name="Daum C."/>
            <person name="Haridas S."/>
            <person name="He G."/>
            <person name="LaButti K."/>
            <person name="Lipzen A."/>
            <person name="Mondo S."/>
            <person name="Riley R."/>
            <person name="Salamov A."/>
            <person name="Simmons B.A."/>
            <person name="Magnuson J.K."/>
            <person name="Henrissat B."/>
            <person name="Mortensen U.H."/>
            <person name="Larsen T.O."/>
            <person name="Devries R.P."/>
            <person name="Grigoriev I.V."/>
            <person name="Machida M."/>
            <person name="Baker S.E."/>
            <person name="Andersen M.R."/>
        </authorList>
    </citation>
    <scope>NUCLEOTIDE SEQUENCE [LARGE SCALE GENOMIC DNA]</scope>
    <source>
        <strain evidence="2 3">IBT 18842</strain>
    </source>
</reference>
<feature type="compositionally biased region" description="Basic and acidic residues" evidence="1">
    <location>
        <begin position="26"/>
        <end position="38"/>
    </location>
</feature>
<organism evidence="2 3">
    <name type="scientific">Aspergillus avenaceus</name>
    <dbReference type="NCBI Taxonomy" id="36643"/>
    <lineage>
        <taxon>Eukaryota</taxon>
        <taxon>Fungi</taxon>
        <taxon>Dikarya</taxon>
        <taxon>Ascomycota</taxon>
        <taxon>Pezizomycotina</taxon>
        <taxon>Eurotiomycetes</taxon>
        <taxon>Eurotiomycetidae</taxon>
        <taxon>Eurotiales</taxon>
        <taxon>Aspergillaceae</taxon>
        <taxon>Aspergillus</taxon>
        <taxon>Aspergillus subgen. Circumdati</taxon>
    </lineage>
</organism>
<feature type="region of interest" description="Disordered" evidence="1">
    <location>
        <begin position="1"/>
        <end position="90"/>
    </location>
</feature>
<protein>
    <submittedName>
        <fullName evidence="2">Uncharacterized protein</fullName>
    </submittedName>
</protein>
<keyword evidence="3" id="KW-1185">Reference proteome</keyword>
<sequence>MKDKHDSGVGLTQQPSRQTMRHLKSSHSDKPFNSDEPRLGSSSRQARCTTSSSKTGHLEGLNSSPPPTSHQEEDAQHGQKDQDTVYLLTGASNPYTQWSVEEASDDVEVFLNPDAPLESSDAMLLSSSSPSFGLPNRFSANRQSQLNAQLEFLGESTGSPDGHYEYAPRNDNQPGVIIDSNGLKHILTTAEEVQRDAELRNAVMAKMGGAVGTNPASPSFPDPTTQGLHQKREAVSSRFQPPQSSGSKTKSFKWRDRSEPSPSERTVFDKITGFFKKRKDTRV</sequence>
<evidence type="ECO:0000313" key="2">
    <source>
        <dbReference type="EMBL" id="KAE8150003.1"/>
    </source>
</evidence>